<dbReference type="PANTHER" id="PTHR45695:SF21">
    <property type="entry name" value="G-PROTEIN COUPLED RECEPTOR 151-RELATED"/>
    <property type="match status" value="1"/>
</dbReference>
<protein>
    <submittedName>
        <fullName evidence="11">Probable G-protein coupled receptor 151</fullName>
    </submittedName>
</protein>
<evidence type="ECO:0000313" key="11">
    <source>
        <dbReference type="RefSeq" id="XP_030628231.1"/>
    </source>
</evidence>
<evidence type="ECO:0000256" key="7">
    <source>
        <dbReference type="ARBA" id="ARBA00023224"/>
    </source>
</evidence>
<evidence type="ECO:0000256" key="5">
    <source>
        <dbReference type="ARBA" id="ARBA00023136"/>
    </source>
</evidence>
<keyword evidence="6 11" id="KW-0675">Receptor</keyword>
<evidence type="ECO:0000256" key="3">
    <source>
        <dbReference type="ARBA" id="ARBA00022989"/>
    </source>
</evidence>
<reference evidence="11" key="1">
    <citation type="submission" date="2025-08" db="UniProtKB">
        <authorList>
            <consortium name="RefSeq"/>
        </authorList>
    </citation>
    <scope>IDENTIFICATION</scope>
</reference>
<feature type="transmembrane region" description="Helical" evidence="8">
    <location>
        <begin position="141"/>
        <end position="162"/>
    </location>
</feature>
<dbReference type="InterPro" id="IPR017452">
    <property type="entry name" value="GPCR_Rhodpsn_7TM"/>
</dbReference>
<dbReference type="PRINTS" id="PR00237">
    <property type="entry name" value="GPCRRHODOPSN"/>
</dbReference>
<evidence type="ECO:0000256" key="6">
    <source>
        <dbReference type="ARBA" id="ARBA00023170"/>
    </source>
</evidence>
<sequence>MVLNGSLVSFAGGIQLLAGEDTTVILPVVLTTVSTVGICGNLLVLLVLIHSFKTGRGSEAHALLVNMSTTDLLILVLCAPLRAVTYHRRIWTLGYLACRTSEWLQQSFFAVKTLTLATTSHMRHNFSSFTRNDFPFRPRRALVTVVTTWIVGLVLPIPNVVFSKLQSRGNLTLCVYELHPHFSDFMGVFSKMLPLTVHAVPCIFAVVCYIRTIILTKPRAHENPARQMESSLMLLSVTAAHGLMLLPEWSSWMWARHNTDESCKPPAALLIISQVCAYLSSALTPAIVLSMVEPFRESLSCLWLLATCRDIKHNPKAEGNGSEVRNIVTNALDNLGSVSQSSVTGACIDTFGRTLPDLEHFWTERRNTTVAENHDPFPWERLEQSSSELRPL</sequence>
<keyword evidence="4" id="KW-0297">G-protein coupled receptor</keyword>
<feature type="transmembrane region" description="Helical" evidence="8">
    <location>
        <begin position="192"/>
        <end position="210"/>
    </location>
</feature>
<dbReference type="OrthoDB" id="9009799at2759"/>
<dbReference type="Proteomes" id="UP000504632">
    <property type="component" value="Chromosome 4"/>
</dbReference>
<feature type="domain" description="G-protein coupled receptors family 1 profile" evidence="9">
    <location>
        <begin position="40"/>
        <end position="288"/>
    </location>
</feature>
<keyword evidence="3 8" id="KW-1133">Transmembrane helix</keyword>
<dbReference type="RefSeq" id="XP_030628231.1">
    <property type="nucleotide sequence ID" value="XM_030772371.1"/>
</dbReference>
<dbReference type="GeneID" id="115810439"/>
<feature type="transmembrane region" description="Helical" evidence="8">
    <location>
        <begin position="231"/>
        <end position="247"/>
    </location>
</feature>
<organism evidence="10 11">
    <name type="scientific">Chanos chanos</name>
    <name type="common">Milkfish</name>
    <name type="synonym">Mugil chanos</name>
    <dbReference type="NCBI Taxonomy" id="29144"/>
    <lineage>
        <taxon>Eukaryota</taxon>
        <taxon>Metazoa</taxon>
        <taxon>Chordata</taxon>
        <taxon>Craniata</taxon>
        <taxon>Vertebrata</taxon>
        <taxon>Euteleostomi</taxon>
        <taxon>Actinopterygii</taxon>
        <taxon>Neopterygii</taxon>
        <taxon>Teleostei</taxon>
        <taxon>Ostariophysi</taxon>
        <taxon>Gonorynchiformes</taxon>
        <taxon>Chanidae</taxon>
        <taxon>Chanos</taxon>
    </lineage>
</organism>
<dbReference type="GO" id="GO:0004930">
    <property type="term" value="F:G protein-coupled receptor activity"/>
    <property type="evidence" value="ECO:0007669"/>
    <property type="project" value="UniProtKB-KW"/>
</dbReference>
<evidence type="ECO:0000313" key="10">
    <source>
        <dbReference type="Proteomes" id="UP000504632"/>
    </source>
</evidence>
<evidence type="ECO:0000256" key="1">
    <source>
        <dbReference type="ARBA" id="ARBA00004141"/>
    </source>
</evidence>
<evidence type="ECO:0000256" key="2">
    <source>
        <dbReference type="ARBA" id="ARBA00022692"/>
    </source>
</evidence>
<dbReference type="Gene3D" id="1.20.1070.10">
    <property type="entry name" value="Rhodopsin 7-helix transmembrane proteins"/>
    <property type="match status" value="1"/>
</dbReference>
<gene>
    <name evidence="11" type="primary">LOC115810439</name>
</gene>
<accession>A0A6J2VAM3</accession>
<dbReference type="InParanoid" id="A0A6J2VAM3"/>
<keyword evidence="2 8" id="KW-0812">Transmembrane</keyword>
<evidence type="ECO:0000256" key="8">
    <source>
        <dbReference type="SAM" id="Phobius"/>
    </source>
</evidence>
<proteinExistence type="predicted"/>
<keyword evidence="7" id="KW-0807">Transducer</keyword>
<keyword evidence="5 8" id="KW-0472">Membrane</keyword>
<dbReference type="AlphaFoldDB" id="A0A6J2VAM3"/>
<name>A0A6J2VAM3_CHACN</name>
<dbReference type="InterPro" id="IPR000276">
    <property type="entry name" value="GPCR_Rhodpsn"/>
</dbReference>
<comment type="subcellular location">
    <subcellularLocation>
        <location evidence="1">Membrane</location>
        <topology evidence="1">Multi-pass membrane protein</topology>
    </subcellularLocation>
</comment>
<dbReference type="GO" id="GO:0005886">
    <property type="term" value="C:plasma membrane"/>
    <property type="evidence" value="ECO:0007669"/>
    <property type="project" value="TreeGrafter"/>
</dbReference>
<evidence type="ECO:0000256" key="4">
    <source>
        <dbReference type="ARBA" id="ARBA00023040"/>
    </source>
</evidence>
<feature type="transmembrane region" description="Helical" evidence="8">
    <location>
        <begin position="24"/>
        <end position="49"/>
    </location>
</feature>
<feature type="transmembrane region" description="Helical" evidence="8">
    <location>
        <begin position="267"/>
        <end position="289"/>
    </location>
</feature>
<dbReference type="Pfam" id="PF00001">
    <property type="entry name" value="7tm_1"/>
    <property type="match status" value="1"/>
</dbReference>
<keyword evidence="10" id="KW-1185">Reference proteome</keyword>
<dbReference type="PANTHER" id="PTHR45695">
    <property type="entry name" value="LEUCOKININ RECEPTOR-RELATED"/>
    <property type="match status" value="1"/>
</dbReference>
<evidence type="ECO:0000259" key="9">
    <source>
        <dbReference type="PROSITE" id="PS50262"/>
    </source>
</evidence>
<dbReference type="PROSITE" id="PS50262">
    <property type="entry name" value="G_PROTEIN_RECEP_F1_2"/>
    <property type="match status" value="1"/>
</dbReference>
<dbReference type="SUPFAM" id="SSF81321">
    <property type="entry name" value="Family A G protein-coupled receptor-like"/>
    <property type="match status" value="1"/>
</dbReference>